<evidence type="ECO:0000256" key="6">
    <source>
        <dbReference type="ARBA" id="ARBA00022801"/>
    </source>
</evidence>
<protein>
    <recommendedName>
        <fullName evidence="11">Calcineurin-like phosphoesterase domain-containing protein</fullName>
    </recommendedName>
</protein>
<keyword evidence="9" id="KW-0464">Manganese</keyword>
<gene>
    <name evidence="12" type="ORF">PIBRA_LOCUS3352</name>
</gene>
<proteinExistence type="inferred from homology"/>
<reference evidence="12" key="1">
    <citation type="submission" date="2022-05" db="EMBL/GenBank/DDBJ databases">
        <authorList>
            <person name="Okamura Y."/>
        </authorList>
    </citation>
    <scope>NUCLEOTIDE SEQUENCE</scope>
</reference>
<feature type="transmembrane region" description="Helical" evidence="10">
    <location>
        <begin position="20"/>
        <end position="38"/>
    </location>
</feature>
<dbReference type="GO" id="GO:0046872">
    <property type="term" value="F:metal ion binding"/>
    <property type="evidence" value="ECO:0007669"/>
    <property type="project" value="UniProtKB-KW"/>
</dbReference>
<dbReference type="Proteomes" id="UP001152562">
    <property type="component" value="Unassembled WGS sequence"/>
</dbReference>
<dbReference type="GO" id="GO:0016787">
    <property type="term" value="F:hydrolase activity"/>
    <property type="evidence" value="ECO:0007669"/>
    <property type="project" value="UniProtKB-KW"/>
</dbReference>
<evidence type="ECO:0000256" key="4">
    <source>
        <dbReference type="ARBA" id="ARBA00022692"/>
    </source>
</evidence>
<dbReference type="InterPro" id="IPR029052">
    <property type="entry name" value="Metallo-depent_PP-like"/>
</dbReference>
<comment type="caution">
    <text evidence="12">The sequence shown here is derived from an EMBL/GenBank/DDBJ whole genome shotgun (WGS) entry which is preliminary data.</text>
</comment>
<organism evidence="12 13">
    <name type="scientific">Pieris brassicae</name>
    <name type="common">White butterfly</name>
    <name type="synonym">Large white butterfly</name>
    <dbReference type="NCBI Taxonomy" id="7116"/>
    <lineage>
        <taxon>Eukaryota</taxon>
        <taxon>Metazoa</taxon>
        <taxon>Ecdysozoa</taxon>
        <taxon>Arthropoda</taxon>
        <taxon>Hexapoda</taxon>
        <taxon>Insecta</taxon>
        <taxon>Pterygota</taxon>
        <taxon>Neoptera</taxon>
        <taxon>Endopterygota</taxon>
        <taxon>Lepidoptera</taxon>
        <taxon>Glossata</taxon>
        <taxon>Ditrysia</taxon>
        <taxon>Papilionoidea</taxon>
        <taxon>Pieridae</taxon>
        <taxon>Pierinae</taxon>
        <taxon>Pieris</taxon>
    </lineage>
</organism>
<name>A0A9P0T3C8_PIEBR</name>
<evidence type="ECO:0000256" key="10">
    <source>
        <dbReference type="SAM" id="Phobius"/>
    </source>
</evidence>
<dbReference type="PANTHER" id="PTHR13315:SF0">
    <property type="entry name" value="METALLOPHOSPHOESTERASE 1"/>
    <property type="match status" value="1"/>
</dbReference>
<evidence type="ECO:0000256" key="5">
    <source>
        <dbReference type="ARBA" id="ARBA00022723"/>
    </source>
</evidence>
<dbReference type="GO" id="GO:0006506">
    <property type="term" value="P:GPI anchor biosynthetic process"/>
    <property type="evidence" value="ECO:0007669"/>
    <property type="project" value="InterPro"/>
</dbReference>
<dbReference type="EMBL" id="CALOZG010000004">
    <property type="protein sequence ID" value="CAH4014366.1"/>
    <property type="molecule type" value="Genomic_DNA"/>
</dbReference>
<evidence type="ECO:0000256" key="7">
    <source>
        <dbReference type="ARBA" id="ARBA00022989"/>
    </source>
</evidence>
<sequence>MRSICKRRLFLCFNKIFPQFLVGLFFIYVYCEYLIYYVTQLQCRWPTVEKNVMKNDKPVYAMVLADIHLLGSKNGHWLDKERREWQMHRAFQTAMTLHNPELVFILGDIFDEGKWSSQKEFNEYVERFKKLFEIPKGTTLHVVAGNHDIGFHYKITPQLANRFEVELHAPPVKLISIRGNHFILINSMAMEGDGCRLCSRAVAELEKIADTLKCSSGSTLCKGKTRVAKYSRPILMQHYPLYRESDTACTESEAPVSRNLFEERWDCLSKESTEYLIESLLPRAAFGAHTHNSCLIRHSLVPRPEHKIEFVEYTVPSFSWRNRLDPKYYLLSVTPYEVKVAKCELTREVTIQVTAVLLIIALVVYIQYYNTRSYSHLGEFVTRKLKMDKNLQKQYIVCYN</sequence>
<evidence type="ECO:0000256" key="2">
    <source>
        <dbReference type="ARBA" id="ARBA00004141"/>
    </source>
</evidence>
<dbReference type="Pfam" id="PF00149">
    <property type="entry name" value="Metallophos"/>
    <property type="match status" value="1"/>
</dbReference>
<keyword evidence="7 10" id="KW-1133">Transmembrane helix</keyword>
<comment type="similarity">
    <text evidence="3">Belongs to the metallophosphoesterase superfamily. MPPE1 family.</text>
</comment>
<dbReference type="GO" id="GO:0016020">
    <property type="term" value="C:membrane"/>
    <property type="evidence" value="ECO:0007669"/>
    <property type="project" value="UniProtKB-SubCell"/>
</dbReference>
<dbReference type="AlphaFoldDB" id="A0A9P0T3C8"/>
<dbReference type="SUPFAM" id="SSF56300">
    <property type="entry name" value="Metallo-dependent phosphatases"/>
    <property type="match status" value="1"/>
</dbReference>
<dbReference type="InterPro" id="IPR033308">
    <property type="entry name" value="PGAP5/Cdc1/Ted1"/>
</dbReference>
<keyword evidence="6" id="KW-0378">Hydrolase</keyword>
<evidence type="ECO:0000256" key="8">
    <source>
        <dbReference type="ARBA" id="ARBA00023136"/>
    </source>
</evidence>
<keyword evidence="13" id="KW-1185">Reference proteome</keyword>
<keyword evidence="8 10" id="KW-0472">Membrane</keyword>
<evidence type="ECO:0000256" key="1">
    <source>
        <dbReference type="ARBA" id="ARBA00001936"/>
    </source>
</evidence>
<evidence type="ECO:0000256" key="3">
    <source>
        <dbReference type="ARBA" id="ARBA00008895"/>
    </source>
</evidence>
<feature type="domain" description="Calcineurin-like phosphoesterase" evidence="11">
    <location>
        <begin position="62"/>
        <end position="163"/>
    </location>
</feature>
<evidence type="ECO:0000256" key="9">
    <source>
        <dbReference type="ARBA" id="ARBA00023211"/>
    </source>
</evidence>
<comment type="subcellular location">
    <subcellularLocation>
        <location evidence="2">Membrane</location>
        <topology evidence="2">Multi-pass membrane protein</topology>
    </subcellularLocation>
</comment>
<keyword evidence="5" id="KW-0479">Metal-binding</keyword>
<dbReference type="InterPro" id="IPR004843">
    <property type="entry name" value="Calcineurin-like_PHP"/>
</dbReference>
<evidence type="ECO:0000313" key="13">
    <source>
        <dbReference type="Proteomes" id="UP001152562"/>
    </source>
</evidence>
<accession>A0A9P0T3C8</accession>
<evidence type="ECO:0000313" key="12">
    <source>
        <dbReference type="EMBL" id="CAH4014366.1"/>
    </source>
</evidence>
<comment type="cofactor">
    <cofactor evidence="1">
        <name>Mn(2+)</name>
        <dbReference type="ChEBI" id="CHEBI:29035"/>
    </cofactor>
</comment>
<keyword evidence="4 10" id="KW-0812">Transmembrane</keyword>
<evidence type="ECO:0000259" key="11">
    <source>
        <dbReference type="Pfam" id="PF00149"/>
    </source>
</evidence>
<dbReference type="Gene3D" id="3.60.21.10">
    <property type="match status" value="1"/>
</dbReference>
<dbReference type="PANTHER" id="PTHR13315">
    <property type="entry name" value="METALLO PHOSPHOESTERASE RELATED"/>
    <property type="match status" value="1"/>
</dbReference>
<feature type="transmembrane region" description="Helical" evidence="10">
    <location>
        <begin position="349"/>
        <end position="368"/>
    </location>
</feature>